<comment type="caution">
    <text evidence="1">The sequence shown here is derived from an EMBL/GenBank/DDBJ whole genome shotgun (WGS) entry which is preliminary data.</text>
</comment>
<dbReference type="AlphaFoldDB" id="M9LIG1"/>
<organism evidence="1 2">
    <name type="scientific">Paenibacillus popilliae ATCC 14706</name>
    <dbReference type="NCBI Taxonomy" id="1212764"/>
    <lineage>
        <taxon>Bacteria</taxon>
        <taxon>Bacillati</taxon>
        <taxon>Bacillota</taxon>
        <taxon>Bacilli</taxon>
        <taxon>Bacillales</taxon>
        <taxon>Paenibacillaceae</taxon>
        <taxon>Paenibacillus</taxon>
    </lineage>
</organism>
<dbReference type="Proteomes" id="UP000029453">
    <property type="component" value="Unassembled WGS sequence"/>
</dbReference>
<proteinExistence type="predicted"/>
<gene>
    <name evidence="1" type="ORF">PPOP_2231</name>
</gene>
<evidence type="ECO:0000313" key="2">
    <source>
        <dbReference type="Proteomes" id="UP000029453"/>
    </source>
</evidence>
<sequence>MLRSTLLMTKLGMSVDDWVRALRTIPIYAILSGFEPGAIRRASAPFMTSSGGSKITDKLVSRALREAKIHYTPKEHDLLQQLFQTMFVLPSAAKGLLGDTHGFRVIGDSSPVETGARSFGKFLCDCRKSGIWK</sequence>
<evidence type="ECO:0000313" key="1">
    <source>
        <dbReference type="EMBL" id="GAC42870.1"/>
    </source>
</evidence>
<reference evidence="1 2" key="1">
    <citation type="submission" date="2012-10" db="EMBL/GenBank/DDBJ databases">
        <title>Draft Genome Sequence of Paenibacillus popilliae ATCC 14706T.</title>
        <authorList>
            <person name="Iiyama K."/>
            <person name="Mori K."/>
            <person name="Mon H."/>
            <person name="Chieda Y."/>
            <person name="Lee J.M."/>
            <person name="Kusakabe T."/>
            <person name="Tashiro K."/>
            <person name="Asano S."/>
            <person name="Yasunaga-Aoki C."/>
            <person name="Shimizu S."/>
        </authorList>
    </citation>
    <scope>NUCLEOTIDE SEQUENCE [LARGE SCALE GENOMIC DNA]</scope>
    <source>
        <strain evidence="1 2">ATCC 14706</strain>
    </source>
</reference>
<accession>M9LIG1</accession>
<dbReference type="EMBL" id="BALG01000157">
    <property type="protein sequence ID" value="GAC42870.1"/>
    <property type="molecule type" value="Genomic_DNA"/>
</dbReference>
<protein>
    <submittedName>
        <fullName evidence="1">Acyl dehydratase</fullName>
    </submittedName>
</protein>
<name>M9LIG1_PAEPP</name>
<keyword evidence="2" id="KW-1185">Reference proteome</keyword>